<gene>
    <name evidence="8" type="ORF">Zmor_008667</name>
</gene>
<keyword evidence="4 6" id="KW-1133">Transmembrane helix</keyword>
<evidence type="ECO:0000256" key="1">
    <source>
        <dbReference type="ARBA" id="ARBA00004651"/>
    </source>
</evidence>
<keyword evidence="9" id="KW-1185">Reference proteome</keyword>
<sequence>MKNVPTIDVIVPKRERKYFKKHNQIVLTLVEDQKTNYRLYIPLYFNVLDYDVVIPTDEVVVSEQQLKSAVDELVDGVKDGLQTYEKQNAETNYKIFNDIFSEDFKFTLEYNTFFGNGVPRGYSNLVFSANGDPSKFESYGLSESVLNDYPVSIDDFASIGHAALNNLGPVLAIIKNITVFAFFIAVLVSILLIYLILKENNNIIAVLKIMGYRKRSITGYIITGYIISSVLASAAAVGVSFAGFGISAVAIENMFSYTFAIHINTAYIMTLITSPIAYLVIV</sequence>
<feature type="transmembrane region" description="Helical" evidence="6">
    <location>
        <begin position="218"/>
        <end position="251"/>
    </location>
</feature>
<reference evidence="8" key="1">
    <citation type="journal article" date="2023" name="G3 (Bethesda)">
        <title>Whole genome assemblies of Zophobas morio and Tenebrio molitor.</title>
        <authorList>
            <person name="Kaur S."/>
            <person name="Stinson S.A."/>
            <person name="diCenzo G.C."/>
        </authorList>
    </citation>
    <scope>NUCLEOTIDE SEQUENCE</scope>
    <source>
        <strain evidence="8">QUZm001</strain>
    </source>
</reference>
<protein>
    <recommendedName>
        <fullName evidence="7">ABC3 transporter permease C-terminal domain-containing protein</fullName>
    </recommendedName>
</protein>
<accession>A0AA38HK40</accession>
<evidence type="ECO:0000256" key="6">
    <source>
        <dbReference type="SAM" id="Phobius"/>
    </source>
</evidence>
<organism evidence="8 9">
    <name type="scientific">Zophobas morio</name>
    <dbReference type="NCBI Taxonomy" id="2755281"/>
    <lineage>
        <taxon>Eukaryota</taxon>
        <taxon>Metazoa</taxon>
        <taxon>Ecdysozoa</taxon>
        <taxon>Arthropoda</taxon>
        <taxon>Hexapoda</taxon>
        <taxon>Insecta</taxon>
        <taxon>Pterygota</taxon>
        <taxon>Neoptera</taxon>
        <taxon>Endopterygota</taxon>
        <taxon>Coleoptera</taxon>
        <taxon>Polyphaga</taxon>
        <taxon>Cucujiformia</taxon>
        <taxon>Tenebrionidae</taxon>
        <taxon>Zophobas</taxon>
    </lineage>
</organism>
<feature type="domain" description="ABC3 transporter permease C-terminal" evidence="7">
    <location>
        <begin position="178"/>
        <end position="281"/>
    </location>
</feature>
<evidence type="ECO:0000256" key="3">
    <source>
        <dbReference type="ARBA" id="ARBA00022692"/>
    </source>
</evidence>
<dbReference type="InterPro" id="IPR003838">
    <property type="entry name" value="ABC3_permease_C"/>
</dbReference>
<comment type="caution">
    <text evidence="8">The sequence shown here is derived from an EMBL/GenBank/DDBJ whole genome shotgun (WGS) entry which is preliminary data.</text>
</comment>
<comment type="subcellular location">
    <subcellularLocation>
        <location evidence="1">Cell membrane</location>
        <topology evidence="1">Multi-pass membrane protein</topology>
    </subcellularLocation>
</comment>
<dbReference type="AlphaFoldDB" id="A0AA38HK40"/>
<evidence type="ECO:0000313" key="9">
    <source>
        <dbReference type="Proteomes" id="UP001168821"/>
    </source>
</evidence>
<dbReference type="GO" id="GO:0005886">
    <property type="term" value="C:plasma membrane"/>
    <property type="evidence" value="ECO:0007669"/>
    <property type="project" value="UniProtKB-SubCell"/>
</dbReference>
<dbReference type="EMBL" id="JALNTZ010002113">
    <property type="protein sequence ID" value="KAJ3619910.1"/>
    <property type="molecule type" value="Genomic_DNA"/>
</dbReference>
<feature type="transmembrane region" description="Helical" evidence="6">
    <location>
        <begin position="177"/>
        <end position="197"/>
    </location>
</feature>
<dbReference type="InterPro" id="IPR038766">
    <property type="entry name" value="Membrane_comp_ABC_pdt"/>
</dbReference>
<feature type="transmembrane region" description="Helical" evidence="6">
    <location>
        <begin position="257"/>
        <end position="281"/>
    </location>
</feature>
<proteinExistence type="predicted"/>
<dbReference type="Proteomes" id="UP001168821">
    <property type="component" value="Unassembled WGS sequence"/>
</dbReference>
<keyword evidence="3 6" id="KW-0812">Transmembrane</keyword>
<dbReference type="Pfam" id="PF02687">
    <property type="entry name" value="FtsX"/>
    <property type="match status" value="1"/>
</dbReference>
<name>A0AA38HK40_9CUCU</name>
<evidence type="ECO:0000256" key="5">
    <source>
        <dbReference type="ARBA" id="ARBA00023136"/>
    </source>
</evidence>
<dbReference type="PANTHER" id="PTHR30287:SF2">
    <property type="entry name" value="BLL1001 PROTEIN"/>
    <property type="match status" value="1"/>
</dbReference>
<evidence type="ECO:0000313" key="8">
    <source>
        <dbReference type="EMBL" id="KAJ3619910.1"/>
    </source>
</evidence>
<evidence type="ECO:0000256" key="2">
    <source>
        <dbReference type="ARBA" id="ARBA00022475"/>
    </source>
</evidence>
<keyword evidence="5 6" id="KW-0472">Membrane</keyword>
<keyword evidence="2" id="KW-1003">Cell membrane</keyword>
<evidence type="ECO:0000256" key="4">
    <source>
        <dbReference type="ARBA" id="ARBA00022989"/>
    </source>
</evidence>
<dbReference type="PANTHER" id="PTHR30287">
    <property type="entry name" value="MEMBRANE COMPONENT OF PREDICTED ABC SUPERFAMILY METABOLITE UPTAKE TRANSPORTER"/>
    <property type="match status" value="1"/>
</dbReference>
<evidence type="ECO:0000259" key="7">
    <source>
        <dbReference type="Pfam" id="PF02687"/>
    </source>
</evidence>